<sequence length="122" mass="12826">MRGGGSGWGRCGDSASSCFALCPRPIVVGRLRCAGDVHLDLRGGRLSLSVEGMAWWSGDGLVQDGCVGFYWGIAGESLVRPWADMTTATPFGAVPLLGGVVLALTPSNTKNPLREWFLDSLG</sequence>
<organism evidence="1">
    <name type="scientific">Oryza meridionalis</name>
    <dbReference type="NCBI Taxonomy" id="40149"/>
    <lineage>
        <taxon>Eukaryota</taxon>
        <taxon>Viridiplantae</taxon>
        <taxon>Streptophyta</taxon>
        <taxon>Embryophyta</taxon>
        <taxon>Tracheophyta</taxon>
        <taxon>Spermatophyta</taxon>
        <taxon>Magnoliopsida</taxon>
        <taxon>Liliopsida</taxon>
        <taxon>Poales</taxon>
        <taxon>Poaceae</taxon>
        <taxon>BOP clade</taxon>
        <taxon>Oryzoideae</taxon>
        <taxon>Oryzeae</taxon>
        <taxon>Oryzinae</taxon>
        <taxon>Oryza</taxon>
    </lineage>
</organism>
<proteinExistence type="predicted"/>
<dbReference type="HOGENOM" id="CLU_2030449_0_0_1"/>
<reference evidence="1" key="2">
    <citation type="submission" date="2018-05" db="EMBL/GenBank/DDBJ databases">
        <title>OmerRS3 (Oryza meridionalis Reference Sequence Version 3).</title>
        <authorList>
            <person name="Zhang J."/>
            <person name="Kudrna D."/>
            <person name="Lee S."/>
            <person name="Talag J."/>
            <person name="Welchert J."/>
            <person name="Wing R.A."/>
        </authorList>
    </citation>
    <scope>NUCLEOTIDE SEQUENCE [LARGE SCALE GENOMIC DNA]</scope>
    <source>
        <strain evidence="1">cv. OR44</strain>
    </source>
</reference>
<accession>A0A0E0EE53</accession>
<dbReference type="Proteomes" id="UP000008021">
    <property type="component" value="Chromosome 7"/>
</dbReference>
<reference evidence="1" key="1">
    <citation type="submission" date="2015-04" db="UniProtKB">
        <authorList>
            <consortium name="EnsemblPlants"/>
        </authorList>
    </citation>
    <scope>IDENTIFICATION</scope>
</reference>
<keyword evidence="2" id="KW-1185">Reference proteome</keyword>
<dbReference type="Gramene" id="OMERI07G18070.1">
    <property type="protein sequence ID" value="OMERI07G18070.1"/>
    <property type="gene ID" value="OMERI07G18070"/>
</dbReference>
<dbReference type="EnsemblPlants" id="OMERI07G18070.1">
    <property type="protein sequence ID" value="OMERI07G18070.1"/>
    <property type="gene ID" value="OMERI07G18070"/>
</dbReference>
<protein>
    <submittedName>
        <fullName evidence="1">Uncharacterized protein</fullName>
    </submittedName>
</protein>
<name>A0A0E0EE53_9ORYZ</name>
<dbReference type="AlphaFoldDB" id="A0A0E0EE53"/>
<evidence type="ECO:0000313" key="1">
    <source>
        <dbReference type="EnsemblPlants" id="OMERI07G18070.1"/>
    </source>
</evidence>
<evidence type="ECO:0000313" key="2">
    <source>
        <dbReference type="Proteomes" id="UP000008021"/>
    </source>
</evidence>